<dbReference type="AlphaFoldDB" id="A0A3L0YBR1"/>
<dbReference type="EMBL" id="RNRV01000013">
    <property type="protein sequence ID" value="MHO04613.1"/>
    <property type="molecule type" value="Genomic_DNA"/>
</dbReference>
<proteinExistence type="predicted"/>
<gene>
    <name evidence="1" type="ORF">D9F05_09535</name>
</gene>
<sequence length="85" mass="9627">MTTDTKPSEGFELPERSLKKLRNDDIHEALQKMTTEGMSLRKIRAFVADHAALKISAERLGTYLKETFDYESPRSKALAEKNRGG</sequence>
<evidence type="ECO:0000313" key="1">
    <source>
        <dbReference type="EMBL" id="MHO04613.1"/>
    </source>
</evidence>
<comment type="caution">
    <text evidence="1">The sequence shown here is derived from an EMBL/GenBank/DDBJ whole genome shotgun (WGS) entry which is preliminary data.</text>
</comment>
<protein>
    <submittedName>
        <fullName evidence="1">Uncharacterized protein</fullName>
    </submittedName>
</protein>
<reference evidence="1" key="1">
    <citation type="submission" date="2018-10" db="EMBL/GenBank/DDBJ databases">
        <authorList>
            <consortium name="NARMS: The National Antimicrobial Resistance Monitoring System"/>
        </authorList>
    </citation>
    <scope>NUCLEOTIDE SEQUENCE [LARGE SCALE GENOMIC DNA]</scope>
    <source>
        <strain evidence="1">CVM N17EC0388</strain>
    </source>
</reference>
<accession>A0A3L0YBR1</accession>
<name>A0A3L0YBR1_ECOLX</name>
<organism evidence="1">
    <name type="scientific">Escherichia coli</name>
    <dbReference type="NCBI Taxonomy" id="562"/>
    <lineage>
        <taxon>Bacteria</taxon>
        <taxon>Pseudomonadati</taxon>
        <taxon>Pseudomonadota</taxon>
        <taxon>Gammaproteobacteria</taxon>
        <taxon>Enterobacterales</taxon>
        <taxon>Enterobacteriaceae</taxon>
        <taxon>Escherichia</taxon>
    </lineage>
</organism>